<comment type="caution">
    <text evidence="1">The sequence shown here is derived from an EMBL/GenBank/DDBJ whole genome shotgun (WGS) entry which is preliminary data.</text>
</comment>
<organism evidence="1">
    <name type="scientific">Hexamita inflata</name>
    <dbReference type="NCBI Taxonomy" id="28002"/>
    <lineage>
        <taxon>Eukaryota</taxon>
        <taxon>Metamonada</taxon>
        <taxon>Diplomonadida</taxon>
        <taxon>Hexamitidae</taxon>
        <taxon>Hexamitinae</taxon>
        <taxon>Hexamita</taxon>
    </lineage>
</organism>
<dbReference type="SUPFAM" id="SSF46689">
    <property type="entry name" value="Homeodomain-like"/>
    <property type="match status" value="1"/>
</dbReference>
<dbReference type="EMBL" id="CATOUU010000257">
    <property type="protein sequence ID" value="CAI9922624.1"/>
    <property type="molecule type" value="Genomic_DNA"/>
</dbReference>
<dbReference type="AlphaFoldDB" id="A0AA86NN56"/>
<keyword evidence="3" id="KW-1185">Reference proteome</keyword>
<dbReference type="Proteomes" id="UP001642409">
    <property type="component" value="Unassembled WGS sequence"/>
</dbReference>
<reference evidence="2 3" key="2">
    <citation type="submission" date="2024-07" db="EMBL/GenBank/DDBJ databases">
        <authorList>
            <person name="Akdeniz Z."/>
        </authorList>
    </citation>
    <scope>NUCLEOTIDE SEQUENCE [LARGE SCALE GENOMIC DNA]</scope>
</reference>
<evidence type="ECO:0000313" key="2">
    <source>
        <dbReference type="EMBL" id="CAL6114801.1"/>
    </source>
</evidence>
<reference evidence="1" key="1">
    <citation type="submission" date="2023-06" db="EMBL/GenBank/DDBJ databases">
        <authorList>
            <person name="Kurt Z."/>
        </authorList>
    </citation>
    <scope>NUCLEOTIDE SEQUENCE</scope>
</reference>
<gene>
    <name evidence="1" type="ORF">HINF_LOCUS10269</name>
    <name evidence="2" type="ORF">HINF_LOCUS78304</name>
</gene>
<dbReference type="InterPro" id="IPR009057">
    <property type="entry name" value="Homeodomain-like_sf"/>
</dbReference>
<evidence type="ECO:0000313" key="1">
    <source>
        <dbReference type="EMBL" id="CAI9922624.1"/>
    </source>
</evidence>
<dbReference type="EMBL" id="CAXDID020000830">
    <property type="protein sequence ID" value="CAL6114801.1"/>
    <property type="molecule type" value="Genomic_DNA"/>
</dbReference>
<protein>
    <submittedName>
        <fullName evidence="1">Uncharacterized protein</fullName>
    </submittedName>
</protein>
<sequence length="192" mass="22008">MDLVDLLNKIISGGSNQENEIPQQNTQKLNGTSEALSVLHNPTLVNTQNNFVVKEELALNNDLLQADIQQQLQSLSSPSANQSTPARFDFKMKSYKWSATQHRKFCIICLAVGWYDITPKYINKLMPDVSKEVISSHLQKTRNELKTALGQLQNETIPPLYANDEVFKSIVKYWKIHKSRMFDNEIKQKLMQ</sequence>
<evidence type="ECO:0000313" key="3">
    <source>
        <dbReference type="Proteomes" id="UP001642409"/>
    </source>
</evidence>
<dbReference type="Gene3D" id="1.10.10.60">
    <property type="entry name" value="Homeodomain-like"/>
    <property type="match status" value="1"/>
</dbReference>
<proteinExistence type="predicted"/>
<accession>A0AA86NN56</accession>
<name>A0AA86NN56_9EUKA</name>